<feature type="region of interest" description="Disordered" evidence="4">
    <location>
        <begin position="338"/>
        <end position="362"/>
    </location>
</feature>
<evidence type="ECO:0008006" key="7">
    <source>
        <dbReference type="Google" id="ProtNLM"/>
    </source>
</evidence>
<feature type="region of interest" description="Disordered" evidence="4">
    <location>
        <begin position="479"/>
        <end position="503"/>
    </location>
</feature>
<dbReference type="PANTHER" id="PTHR24369:SF210">
    <property type="entry name" value="CHAOPTIN-RELATED"/>
    <property type="match status" value="1"/>
</dbReference>
<dbReference type="SMART" id="SM00369">
    <property type="entry name" value="LRR_TYP"/>
    <property type="match status" value="3"/>
</dbReference>
<keyword evidence="2 5" id="KW-0732">Signal</keyword>
<feature type="region of interest" description="Disordered" evidence="4">
    <location>
        <begin position="445"/>
        <end position="464"/>
    </location>
</feature>
<feature type="compositionally biased region" description="Polar residues" evidence="4">
    <location>
        <begin position="338"/>
        <end position="356"/>
    </location>
</feature>
<dbReference type="InterPro" id="IPR001611">
    <property type="entry name" value="Leu-rich_rpt"/>
</dbReference>
<dbReference type="InterPro" id="IPR032675">
    <property type="entry name" value="LRR_dom_sf"/>
</dbReference>
<evidence type="ECO:0000256" key="2">
    <source>
        <dbReference type="ARBA" id="ARBA00022729"/>
    </source>
</evidence>
<feature type="signal peptide" evidence="5">
    <location>
        <begin position="1"/>
        <end position="36"/>
    </location>
</feature>
<dbReference type="SUPFAM" id="SSF52058">
    <property type="entry name" value="L domain-like"/>
    <property type="match status" value="1"/>
</dbReference>
<proteinExistence type="predicted"/>
<feature type="chain" id="PRO_5002934271" description="LRRCT domain-containing protein" evidence="5">
    <location>
        <begin position="37"/>
        <end position="503"/>
    </location>
</feature>
<dbReference type="Gene3D" id="3.80.10.10">
    <property type="entry name" value="Ribonuclease Inhibitor"/>
    <property type="match status" value="2"/>
</dbReference>
<dbReference type="InterPro" id="IPR050541">
    <property type="entry name" value="LRR_TM_domain-containing"/>
</dbReference>
<dbReference type="AlphaFoldDB" id="C3XSX8"/>
<protein>
    <recommendedName>
        <fullName evidence="7">LRRCT domain-containing protein</fullName>
    </recommendedName>
</protein>
<evidence type="ECO:0000313" key="6">
    <source>
        <dbReference type="EMBL" id="EEN68846.1"/>
    </source>
</evidence>
<accession>C3XSX8</accession>
<dbReference type="eggNOG" id="KOG4237">
    <property type="taxonomic scope" value="Eukaryota"/>
</dbReference>
<keyword evidence="1" id="KW-0433">Leucine-rich repeat</keyword>
<organism>
    <name type="scientific">Branchiostoma floridae</name>
    <name type="common">Florida lancelet</name>
    <name type="synonym">Amphioxus</name>
    <dbReference type="NCBI Taxonomy" id="7739"/>
    <lineage>
        <taxon>Eukaryota</taxon>
        <taxon>Metazoa</taxon>
        <taxon>Chordata</taxon>
        <taxon>Cephalochordata</taxon>
        <taxon>Leptocardii</taxon>
        <taxon>Amphioxiformes</taxon>
        <taxon>Branchiostomatidae</taxon>
        <taxon>Branchiostoma</taxon>
    </lineage>
</organism>
<feature type="compositionally biased region" description="Low complexity" evidence="4">
    <location>
        <begin position="245"/>
        <end position="257"/>
    </location>
</feature>
<dbReference type="PANTHER" id="PTHR24369">
    <property type="entry name" value="ANTIGEN BSP, PUTATIVE-RELATED"/>
    <property type="match status" value="1"/>
</dbReference>
<keyword evidence="3" id="KW-0677">Repeat</keyword>
<feature type="region of interest" description="Disordered" evidence="4">
    <location>
        <begin position="242"/>
        <end position="264"/>
    </location>
</feature>
<dbReference type="Pfam" id="PF13855">
    <property type="entry name" value="LRR_8"/>
    <property type="match status" value="1"/>
</dbReference>
<gene>
    <name evidence="6" type="ORF">BRAFLDRAFT_67215</name>
</gene>
<name>C3XSX8_BRAFL</name>
<dbReference type="InParanoid" id="C3XSX8"/>
<reference evidence="6" key="1">
    <citation type="journal article" date="2008" name="Nature">
        <title>The amphioxus genome and the evolution of the chordate karyotype.</title>
        <authorList>
            <consortium name="US DOE Joint Genome Institute (JGI-PGF)"/>
            <person name="Putnam N.H."/>
            <person name="Butts T."/>
            <person name="Ferrier D.E.K."/>
            <person name="Furlong R.F."/>
            <person name="Hellsten U."/>
            <person name="Kawashima T."/>
            <person name="Robinson-Rechavi M."/>
            <person name="Shoguchi E."/>
            <person name="Terry A."/>
            <person name="Yu J.-K."/>
            <person name="Benito-Gutierrez E.L."/>
            <person name="Dubchak I."/>
            <person name="Garcia-Fernandez J."/>
            <person name="Gibson-Brown J.J."/>
            <person name="Grigoriev I.V."/>
            <person name="Horton A.C."/>
            <person name="de Jong P.J."/>
            <person name="Jurka J."/>
            <person name="Kapitonov V.V."/>
            <person name="Kohara Y."/>
            <person name="Kuroki Y."/>
            <person name="Lindquist E."/>
            <person name="Lucas S."/>
            <person name="Osoegawa K."/>
            <person name="Pennacchio L.A."/>
            <person name="Salamov A.A."/>
            <person name="Satou Y."/>
            <person name="Sauka-Spengler T."/>
            <person name="Schmutz J."/>
            <person name="Shin-I T."/>
            <person name="Toyoda A."/>
            <person name="Bronner-Fraser M."/>
            <person name="Fujiyama A."/>
            <person name="Holland L.Z."/>
            <person name="Holland P.W.H."/>
            <person name="Satoh N."/>
            <person name="Rokhsar D.S."/>
        </authorList>
    </citation>
    <scope>NUCLEOTIDE SEQUENCE [LARGE SCALE GENOMIC DNA]</scope>
    <source>
        <strain evidence="6">S238N-H82</strain>
        <tissue evidence="6">Testes</tissue>
    </source>
</reference>
<evidence type="ECO:0000256" key="3">
    <source>
        <dbReference type="ARBA" id="ARBA00022737"/>
    </source>
</evidence>
<evidence type="ECO:0000256" key="5">
    <source>
        <dbReference type="SAM" id="SignalP"/>
    </source>
</evidence>
<evidence type="ECO:0000256" key="1">
    <source>
        <dbReference type="ARBA" id="ARBA00022614"/>
    </source>
</evidence>
<evidence type="ECO:0000256" key="4">
    <source>
        <dbReference type="SAM" id="MobiDB-lite"/>
    </source>
</evidence>
<dbReference type="InterPro" id="IPR003591">
    <property type="entry name" value="Leu-rich_rpt_typical-subtyp"/>
</dbReference>
<dbReference type="EMBL" id="GG666460">
    <property type="protein sequence ID" value="EEN68846.1"/>
    <property type="molecule type" value="Genomic_DNA"/>
</dbReference>
<sequence>MKTAIKFKSQKRRKSFLPVITIVVCLCMACSQEVQSLPQKCTNSGTSNKVGCNFLELTAFPEGIPANTAVLDLQQNAIRNLTDVPVLKNLIRLFLQDNRIETVDWEALGNLPSLKALSLKRNRLTHVSLDLTVQNLPSLTFLSLEFNQLTSFTKEQLGHPTLTSVRIRGNPLDCSCTMLWMITDLKCLQEHYSLFDHCERCDACVIPSYPNPESYKCNSPAHLKGHSLTSVAQHLTNCGDESLDSTTAETTNHATSTQDQSHETTTKHLGQYLEKHNNATSLSNDCQDPTTHLKGNSLTNVSQHLTNCGDEKLASTSAQDEGQKTSAKHLGQYLENNNASSLPIDSQDPTSPTTIENGHHKTTPNFQPIDFTLCETSTKVTYIFLSGRKVANFLLTRRLLYKCVNVGDEQVQVGSPRFLKKPSRFLTCNTADGFSLRGMATESVEGEDGQHLGKAAPSLSPGNGCDTSLSEVHFRTRLILTPHPPPPSPRQLCSRCEDKYMPR</sequence>